<dbReference type="Pfam" id="PF13289">
    <property type="entry name" value="SIR2_2"/>
    <property type="match status" value="1"/>
</dbReference>
<evidence type="ECO:0000313" key="2">
    <source>
        <dbReference type="Proteomes" id="UP000199169"/>
    </source>
</evidence>
<dbReference type="RefSeq" id="WP_186407948.1">
    <property type="nucleotide sequence ID" value="NZ_FLQX01000127.1"/>
</dbReference>
<keyword evidence="2" id="KW-1185">Reference proteome</keyword>
<proteinExistence type="predicted"/>
<reference evidence="1 2" key="1">
    <citation type="submission" date="2016-06" db="EMBL/GenBank/DDBJ databases">
        <authorList>
            <person name="Kjaerup R.B."/>
            <person name="Dalgaard T.S."/>
            <person name="Juul-Madsen H.R."/>
        </authorList>
    </citation>
    <scope>NUCLEOTIDE SEQUENCE [LARGE SCALE GENOMIC DNA]</scope>
    <source>
        <strain evidence="1">3</strain>
    </source>
</reference>
<gene>
    <name evidence="1" type="ORF">ACCAA_50127</name>
</gene>
<dbReference type="EMBL" id="FLQX01000127">
    <property type="protein sequence ID" value="SBT07897.1"/>
    <property type="molecule type" value="Genomic_DNA"/>
</dbReference>
<dbReference type="Proteomes" id="UP000199169">
    <property type="component" value="Unassembled WGS sequence"/>
</dbReference>
<protein>
    <submittedName>
        <fullName evidence="1">Uncharacterized protein</fullName>
    </submittedName>
</protein>
<name>A0A1A8XTN9_9PROT</name>
<evidence type="ECO:0000313" key="1">
    <source>
        <dbReference type="EMBL" id="SBT07897.1"/>
    </source>
</evidence>
<dbReference type="AlphaFoldDB" id="A0A1A8XTN9"/>
<dbReference type="STRING" id="1860102.ACCAA_50127"/>
<organism evidence="1 2">
    <name type="scientific">Candidatus Accumulibacter aalborgensis</name>
    <dbReference type="NCBI Taxonomy" id="1860102"/>
    <lineage>
        <taxon>Bacteria</taxon>
        <taxon>Pseudomonadati</taxon>
        <taxon>Pseudomonadota</taxon>
        <taxon>Betaproteobacteria</taxon>
        <taxon>Candidatus Accumulibacter</taxon>
    </lineage>
</organism>
<sequence>MTPELREKLLSGLGNGSIVPYLGPGVLADVINAASGAPIPADSDSLILAMNGDKPMAPKLMYEFPRAAMNVELKRGRNAVSKFLSRTYGETVWTRAAVHDWLKRICPPYVIDINRDTQLQDSYAELPHNLIVGIARLGGSDFRYRLYAYDGVAYHCRETIDPALPILFKPMGTPKPEPSYIASDADYVDYITELMGGFAIPPAVKALRKGKRYLLLGLRLNRDTERMVMADLLHAAAEPAGWVLIEQPSEKERRFCRKVGLELVEADVFDLIDAGRVSQAMPA</sequence>
<accession>A0A1A8XTN9</accession>